<gene>
    <name evidence="4" type="ORF">N7493_010134</name>
</gene>
<comment type="similarity">
    <text evidence="1">Belongs to the isochorismatase family.</text>
</comment>
<accession>A0AAD6MR78</accession>
<evidence type="ECO:0000313" key="5">
    <source>
        <dbReference type="Proteomes" id="UP001215712"/>
    </source>
</evidence>
<dbReference type="Gene3D" id="3.40.50.850">
    <property type="entry name" value="Isochorismatase-like"/>
    <property type="match status" value="1"/>
</dbReference>
<dbReference type="EMBL" id="JAQJAN010000019">
    <property type="protein sequence ID" value="KAJ5708800.1"/>
    <property type="molecule type" value="Genomic_DNA"/>
</dbReference>
<evidence type="ECO:0000313" key="4">
    <source>
        <dbReference type="EMBL" id="KAJ5708800.1"/>
    </source>
</evidence>
<dbReference type="Pfam" id="PF00857">
    <property type="entry name" value="Isochorismatase"/>
    <property type="match status" value="1"/>
</dbReference>
<reference evidence="4" key="1">
    <citation type="journal article" date="2023" name="IMA Fungus">
        <title>Comparative genomic study of the Penicillium genus elucidates a diverse pangenome and 15 lateral gene transfer events.</title>
        <authorList>
            <person name="Petersen C."/>
            <person name="Sorensen T."/>
            <person name="Nielsen M.R."/>
            <person name="Sondergaard T.E."/>
            <person name="Sorensen J.L."/>
            <person name="Fitzpatrick D.A."/>
            <person name="Frisvad J.C."/>
            <person name="Nielsen K.L."/>
        </authorList>
    </citation>
    <scope>NUCLEOTIDE SEQUENCE</scope>
    <source>
        <strain evidence="4">IBT 17514</strain>
    </source>
</reference>
<dbReference type="CDD" id="cd00431">
    <property type="entry name" value="cysteine_hydrolases"/>
    <property type="match status" value="1"/>
</dbReference>
<name>A0AAD6MR78_9EURO</name>
<dbReference type="Proteomes" id="UP001215712">
    <property type="component" value="Unassembled WGS sequence"/>
</dbReference>
<dbReference type="PANTHER" id="PTHR43540:SF1">
    <property type="entry name" value="ISOCHORISMATASE HYDROLASE"/>
    <property type="match status" value="1"/>
</dbReference>
<reference evidence="4" key="2">
    <citation type="submission" date="2023-01" db="EMBL/GenBank/DDBJ databases">
        <authorList>
            <person name="Petersen C."/>
        </authorList>
    </citation>
    <scope>NUCLEOTIDE SEQUENCE</scope>
    <source>
        <strain evidence="4">IBT 17514</strain>
    </source>
</reference>
<evidence type="ECO:0000259" key="3">
    <source>
        <dbReference type="Pfam" id="PF00857"/>
    </source>
</evidence>
<proteinExistence type="inferred from homology"/>
<keyword evidence="2" id="KW-0378">Hydrolase</keyword>
<keyword evidence="5" id="KW-1185">Reference proteome</keyword>
<evidence type="ECO:0000256" key="1">
    <source>
        <dbReference type="ARBA" id="ARBA00006336"/>
    </source>
</evidence>
<evidence type="ECO:0000256" key="2">
    <source>
        <dbReference type="ARBA" id="ARBA00022801"/>
    </source>
</evidence>
<organism evidence="4 5">
    <name type="scientific">Penicillium malachiteum</name>
    <dbReference type="NCBI Taxonomy" id="1324776"/>
    <lineage>
        <taxon>Eukaryota</taxon>
        <taxon>Fungi</taxon>
        <taxon>Dikarya</taxon>
        <taxon>Ascomycota</taxon>
        <taxon>Pezizomycotina</taxon>
        <taxon>Eurotiomycetes</taxon>
        <taxon>Eurotiomycetidae</taxon>
        <taxon>Eurotiales</taxon>
        <taxon>Aspergillaceae</taxon>
        <taxon>Penicillium</taxon>
    </lineage>
</organism>
<dbReference type="InterPro" id="IPR036380">
    <property type="entry name" value="Isochorismatase-like_sf"/>
</dbReference>
<dbReference type="PANTHER" id="PTHR43540">
    <property type="entry name" value="PEROXYUREIDOACRYLATE/UREIDOACRYLATE AMIDOHYDROLASE-RELATED"/>
    <property type="match status" value="1"/>
</dbReference>
<dbReference type="SUPFAM" id="SSF52499">
    <property type="entry name" value="Isochorismatase-like hydrolases"/>
    <property type="match status" value="1"/>
</dbReference>
<feature type="domain" description="Isochorismatase-like" evidence="3">
    <location>
        <begin position="4"/>
        <end position="179"/>
    </location>
</feature>
<dbReference type="InterPro" id="IPR050272">
    <property type="entry name" value="Isochorismatase-like_hydrls"/>
</dbReference>
<sequence length="188" mass="20824">MGTTTLLILDIQNGVIDQLENTDSYLSGLAEALSTARNNSIKVIHVITAFRHGYPENHPNNSSVPAVAARGQYKEGDFSVQVHSKVAPTPEEPIITKRRVSAFFGTELDMILRCSNTDHLVVAGLITSGAVLSTVRQAMDLDYRITVLRDLCMDRDEEVHRVLMDKVFQRKTTVISAQEWISQVNDAA</sequence>
<dbReference type="GO" id="GO:0016787">
    <property type="term" value="F:hydrolase activity"/>
    <property type="evidence" value="ECO:0007669"/>
    <property type="project" value="UniProtKB-KW"/>
</dbReference>
<dbReference type="AlphaFoldDB" id="A0AAD6MR78"/>
<protein>
    <submittedName>
        <fullName evidence="4">Isochorismatase family protein</fullName>
    </submittedName>
</protein>
<comment type="caution">
    <text evidence="4">The sequence shown here is derived from an EMBL/GenBank/DDBJ whole genome shotgun (WGS) entry which is preliminary data.</text>
</comment>
<dbReference type="InterPro" id="IPR000868">
    <property type="entry name" value="Isochorismatase-like_dom"/>
</dbReference>